<proteinExistence type="predicted"/>
<dbReference type="Proteomes" id="UP000225448">
    <property type="component" value="Segment"/>
</dbReference>
<reference evidence="1 2" key="1">
    <citation type="submission" date="2017-05" db="EMBL/GenBank/DDBJ databases">
        <authorList>
            <person name="Song R."/>
            <person name="Chenine A.L."/>
            <person name="Ruprecht R.M."/>
        </authorList>
    </citation>
    <scope>NUCLEOTIDE SEQUENCE [LARGE SCALE GENOMIC DNA]</scope>
</reference>
<evidence type="ECO:0000313" key="1">
    <source>
        <dbReference type="EMBL" id="ARV76682.1"/>
    </source>
</evidence>
<evidence type="ECO:0000313" key="2">
    <source>
        <dbReference type="Proteomes" id="UP000225448"/>
    </source>
</evidence>
<dbReference type="EMBL" id="MF042360">
    <property type="protein sequence ID" value="ARV76682.1"/>
    <property type="molecule type" value="Genomic_DNA"/>
</dbReference>
<name>A0A1Y0ST87_9CAUD</name>
<keyword evidence="2" id="KW-1185">Reference proteome</keyword>
<sequence length="93" mass="10809">MHRKEKLNELVKQWLELGETETCSRADSFTRISILRKNNPNELHFRNSRLGTTRLIIGVVNGELGYTSGYEESREHVIIGEAIWALEYALENY</sequence>
<gene>
    <name evidence="1" type="ORF">PHABIO_51</name>
</gene>
<accession>A0A1Y0ST87</accession>
<protein>
    <submittedName>
        <fullName evidence="1">Uncharacterized protein</fullName>
    </submittedName>
</protein>
<organism evidence="1 2">
    <name type="scientific">Pseudomonas phage Phabio</name>
    <dbReference type="NCBI Taxonomy" id="2006668"/>
    <lineage>
        <taxon>Viruses</taxon>
        <taxon>Duplodnaviria</taxon>
        <taxon>Heunggongvirae</taxon>
        <taxon>Uroviricota</taxon>
        <taxon>Caudoviricetes</taxon>
        <taxon>Chimalliviridae</taxon>
        <taxon>Phabiovirus</taxon>
        <taxon>Phabiovirus phabio</taxon>
    </lineage>
</organism>